<proteinExistence type="predicted"/>
<dbReference type="InterPro" id="IPR043428">
    <property type="entry name" value="LivM-like"/>
</dbReference>
<keyword evidence="4 6" id="KW-1133">Transmembrane helix</keyword>
<evidence type="ECO:0000256" key="4">
    <source>
        <dbReference type="ARBA" id="ARBA00022989"/>
    </source>
</evidence>
<feature type="transmembrane region" description="Helical" evidence="6">
    <location>
        <begin position="284"/>
        <end position="301"/>
    </location>
</feature>
<feature type="transmembrane region" description="Helical" evidence="6">
    <location>
        <begin position="247"/>
        <end position="272"/>
    </location>
</feature>
<feature type="transmembrane region" description="Helical" evidence="6">
    <location>
        <begin position="33"/>
        <end position="55"/>
    </location>
</feature>
<organism evidence="7 8">
    <name type="scientific">Symbiobacterium thermophilum</name>
    <dbReference type="NCBI Taxonomy" id="2734"/>
    <lineage>
        <taxon>Bacteria</taxon>
        <taxon>Bacillati</taxon>
        <taxon>Bacillota</taxon>
        <taxon>Clostridia</taxon>
        <taxon>Eubacteriales</taxon>
        <taxon>Symbiobacteriaceae</taxon>
        <taxon>Symbiobacterium</taxon>
    </lineage>
</organism>
<dbReference type="GO" id="GO:0005886">
    <property type="term" value="C:plasma membrane"/>
    <property type="evidence" value="ECO:0007669"/>
    <property type="project" value="UniProtKB-SubCell"/>
</dbReference>
<dbReference type="Proteomes" id="UP000732377">
    <property type="component" value="Unassembled WGS sequence"/>
</dbReference>
<dbReference type="AlphaFoldDB" id="A0A953I8N4"/>
<sequence length="332" mass="34801">MAPVRKQAFAPAAAAAVLYLGLAWLRQAGFIGIYWGQIMDLALITTIQAVGLSLIYGFAGQFSLGHAAFYGLGAYVAAFVTRAFGGNTLTFALALAAGTATAGLVALLIGLPILRLRSDYLGIATLGFGIIVKVLLDNADKLSPVLGGARGMAGIPRLTTFHWVFWLAVLSVWLARNLVRSSHGRSCIAVREDEVAADIMGLDTTQFKTLAFVVGCAMAGLAGGLYAHLYSFLHPSSFDFLKSFDVLLVVVLGGLGSLTGTVVTAIGWVFLLEALRGVLGQQFLDWRGVVYALVLIVLMILRPQGLMGGREISLDGVLGRAAGRGGAGRGAA</sequence>
<name>A0A953I8N4_SYMTR</name>
<evidence type="ECO:0000256" key="2">
    <source>
        <dbReference type="ARBA" id="ARBA00022475"/>
    </source>
</evidence>
<feature type="transmembrane region" description="Helical" evidence="6">
    <location>
        <begin position="120"/>
        <end position="136"/>
    </location>
</feature>
<evidence type="ECO:0000313" key="7">
    <source>
        <dbReference type="EMBL" id="MBY6276493.1"/>
    </source>
</evidence>
<evidence type="ECO:0000256" key="1">
    <source>
        <dbReference type="ARBA" id="ARBA00004651"/>
    </source>
</evidence>
<evidence type="ECO:0000256" key="3">
    <source>
        <dbReference type="ARBA" id="ARBA00022692"/>
    </source>
</evidence>
<dbReference type="PANTHER" id="PTHR30482:SF10">
    <property type="entry name" value="HIGH-AFFINITY BRANCHED-CHAIN AMINO ACID TRANSPORT PROTEIN BRAE"/>
    <property type="match status" value="1"/>
</dbReference>
<keyword evidence="2" id="KW-1003">Cell membrane</keyword>
<dbReference type="EMBL" id="PIUK01000084">
    <property type="protein sequence ID" value="MBY6276493.1"/>
    <property type="molecule type" value="Genomic_DNA"/>
</dbReference>
<dbReference type="Pfam" id="PF02653">
    <property type="entry name" value="BPD_transp_2"/>
    <property type="match status" value="1"/>
</dbReference>
<keyword evidence="3 6" id="KW-0812">Transmembrane</keyword>
<dbReference type="GO" id="GO:0015658">
    <property type="term" value="F:branched-chain amino acid transmembrane transporter activity"/>
    <property type="evidence" value="ECO:0007669"/>
    <property type="project" value="InterPro"/>
</dbReference>
<gene>
    <name evidence="7" type="ORF">CWE10_09805</name>
</gene>
<accession>A0A953I8N4</accession>
<comment type="subcellular location">
    <subcellularLocation>
        <location evidence="1">Cell membrane</location>
        <topology evidence="1">Multi-pass membrane protein</topology>
    </subcellularLocation>
</comment>
<reference evidence="7" key="1">
    <citation type="submission" date="2017-11" db="EMBL/GenBank/DDBJ databases">
        <title>Three new genomes from thermophilic consortium.</title>
        <authorList>
            <person name="Quaggio R."/>
            <person name="Amgarten D."/>
            <person name="Setubal J.C."/>
        </authorList>
    </citation>
    <scope>NUCLEOTIDE SEQUENCE</scope>
    <source>
        <strain evidence="7">ZCTH01-B2</strain>
    </source>
</reference>
<dbReference type="CDD" id="cd06581">
    <property type="entry name" value="TM_PBP1_LivM_like"/>
    <property type="match status" value="1"/>
</dbReference>
<comment type="caution">
    <text evidence="7">The sequence shown here is derived from an EMBL/GenBank/DDBJ whole genome shotgun (WGS) entry which is preliminary data.</text>
</comment>
<feature type="transmembrane region" description="Helical" evidence="6">
    <location>
        <begin position="67"/>
        <end position="85"/>
    </location>
</feature>
<protein>
    <submittedName>
        <fullName evidence="7">Branched-chain amino acid ABC transporter permease</fullName>
    </submittedName>
</protein>
<keyword evidence="5 6" id="KW-0472">Membrane</keyword>
<feature type="transmembrane region" description="Helical" evidence="6">
    <location>
        <begin position="156"/>
        <end position="175"/>
    </location>
</feature>
<evidence type="ECO:0000256" key="5">
    <source>
        <dbReference type="ARBA" id="ARBA00023136"/>
    </source>
</evidence>
<evidence type="ECO:0000256" key="6">
    <source>
        <dbReference type="SAM" id="Phobius"/>
    </source>
</evidence>
<feature type="transmembrane region" description="Helical" evidence="6">
    <location>
        <begin position="209"/>
        <end position="227"/>
    </location>
</feature>
<dbReference type="PANTHER" id="PTHR30482">
    <property type="entry name" value="HIGH-AFFINITY BRANCHED-CHAIN AMINO ACID TRANSPORT SYSTEM PERMEASE"/>
    <property type="match status" value="1"/>
</dbReference>
<dbReference type="InterPro" id="IPR001851">
    <property type="entry name" value="ABC_transp_permease"/>
</dbReference>
<evidence type="ECO:0000313" key="8">
    <source>
        <dbReference type="Proteomes" id="UP000732377"/>
    </source>
</evidence>
<feature type="transmembrane region" description="Helical" evidence="6">
    <location>
        <begin position="91"/>
        <end position="113"/>
    </location>
</feature>